<keyword evidence="9" id="KW-1185">Reference proteome</keyword>
<keyword evidence="5 7" id="KW-0732">Signal</keyword>
<feature type="chain" id="PRO_5019839873" evidence="7">
    <location>
        <begin position="36"/>
        <end position="129"/>
    </location>
</feature>
<evidence type="ECO:0000256" key="4">
    <source>
        <dbReference type="ARBA" id="ARBA00022702"/>
    </source>
</evidence>
<comment type="subcellular location">
    <subcellularLocation>
        <location evidence="1">Secreted</location>
    </subcellularLocation>
</comment>
<sequence length="129" mass="13944">MGSSSSSSRTPSLFGCIFICAVLAAHLVVIASASAVDFSRGHQLGDLSWGSTRSAAGGLITDEDEDAEMQMDSEINRRILATSRYISYGALRRNTIPCSRRGASYYNCRPGAPANPYRRGCSSITRCRR</sequence>
<dbReference type="STRING" id="3750.A0A498HKF7"/>
<dbReference type="PANTHER" id="PTHR33136">
    <property type="entry name" value="RAPID ALKALINIZATION FACTOR-LIKE"/>
    <property type="match status" value="1"/>
</dbReference>
<comment type="caution">
    <text evidence="8">The sequence shown here is derived from an EMBL/GenBank/DDBJ whole genome shotgun (WGS) entry which is preliminary data.</text>
</comment>
<dbReference type="GO" id="GO:0040008">
    <property type="term" value="P:regulation of growth"/>
    <property type="evidence" value="ECO:0007669"/>
    <property type="project" value="UniProtKB-ARBA"/>
</dbReference>
<dbReference type="GO" id="GO:0005179">
    <property type="term" value="F:hormone activity"/>
    <property type="evidence" value="ECO:0007669"/>
    <property type="project" value="UniProtKB-KW"/>
</dbReference>
<dbReference type="GO" id="GO:0005576">
    <property type="term" value="C:extracellular region"/>
    <property type="evidence" value="ECO:0007669"/>
    <property type="project" value="UniProtKB-SubCell"/>
</dbReference>
<dbReference type="InterPro" id="IPR008801">
    <property type="entry name" value="RALF"/>
</dbReference>
<dbReference type="EMBL" id="RDQH01000342">
    <property type="protein sequence ID" value="RXH72008.1"/>
    <property type="molecule type" value="Genomic_DNA"/>
</dbReference>
<accession>A0A498HKF7</accession>
<proteinExistence type="inferred from homology"/>
<evidence type="ECO:0000256" key="5">
    <source>
        <dbReference type="ARBA" id="ARBA00022729"/>
    </source>
</evidence>
<evidence type="ECO:0000256" key="2">
    <source>
        <dbReference type="ARBA" id="ARBA00009178"/>
    </source>
</evidence>
<dbReference type="GO" id="GO:0009506">
    <property type="term" value="C:plasmodesma"/>
    <property type="evidence" value="ECO:0007669"/>
    <property type="project" value="TreeGrafter"/>
</dbReference>
<evidence type="ECO:0000313" key="9">
    <source>
        <dbReference type="Proteomes" id="UP000290289"/>
    </source>
</evidence>
<dbReference type="Proteomes" id="UP000290289">
    <property type="component" value="Chromosome 16"/>
</dbReference>
<evidence type="ECO:0000256" key="3">
    <source>
        <dbReference type="ARBA" id="ARBA00022525"/>
    </source>
</evidence>
<evidence type="ECO:0000313" key="8">
    <source>
        <dbReference type="EMBL" id="RXH72008.1"/>
    </source>
</evidence>
<dbReference type="Pfam" id="PF05498">
    <property type="entry name" value="RALF"/>
    <property type="match status" value="1"/>
</dbReference>
<evidence type="ECO:0000256" key="7">
    <source>
        <dbReference type="SAM" id="SignalP"/>
    </source>
</evidence>
<dbReference type="AlphaFoldDB" id="A0A498HKF7"/>
<organism evidence="8 9">
    <name type="scientific">Malus domestica</name>
    <name type="common">Apple</name>
    <name type="synonym">Pyrus malus</name>
    <dbReference type="NCBI Taxonomy" id="3750"/>
    <lineage>
        <taxon>Eukaryota</taxon>
        <taxon>Viridiplantae</taxon>
        <taxon>Streptophyta</taxon>
        <taxon>Embryophyta</taxon>
        <taxon>Tracheophyta</taxon>
        <taxon>Spermatophyta</taxon>
        <taxon>Magnoliopsida</taxon>
        <taxon>eudicotyledons</taxon>
        <taxon>Gunneridae</taxon>
        <taxon>Pentapetalae</taxon>
        <taxon>rosids</taxon>
        <taxon>fabids</taxon>
        <taxon>Rosales</taxon>
        <taxon>Rosaceae</taxon>
        <taxon>Amygdaloideae</taxon>
        <taxon>Maleae</taxon>
        <taxon>Malus</taxon>
    </lineage>
</organism>
<protein>
    <submittedName>
        <fullName evidence="8">Uncharacterized protein</fullName>
    </submittedName>
</protein>
<dbReference type="GO" id="GO:0019722">
    <property type="term" value="P:calcium-mediated signaling"/>
    <property type="evidence" value="ECO:0007669"/>
    <property type="project" value="TreeGrafter"/>
</dbReference>
<name>A0A498HKF7_MALDO</name>
<keyword evidence="6" id="KW-1015">Disulfide bond</keyword>
<comment type="similarity">
    <text evidence="2">Belongs to the plant rapid alkalinization factor (RALF) family.</text>
</comment>
<keyword evidence="3" id="KW-0964">Secreted</keyword>
<gene>
    <name evidence="8" type="ORF">DVH24_025509</name>
</gene>
<keyword evidence="4" id="KW-0372">Hormone</keyword>
<dbReference type="PANTHER" id="PTHR33136:SF95">
    <property type="entry name" value="PROTEIN RALF-LIKE 33-RELATED"/>
    <property type="match status" value="1"/>
</dbReference>
<feature type="signal peptide" evidence="7">
    <location>
        <begin position="1"/>
        <end position="35"/>
    </location>
</feature>
<reference evidence="8 9" key="1">
    <citation type="submission" date="2018-10" db="EMBL/GenBank/DDBJ databases">
        <title>A high-quality apple genome assembly.</title>
        <authorList>
            <person name="Hu J."/>
        </authorList>
    </citation>
    <scope>NUCLEOTIDE SEQUENCE [LARGE SCALE GENOMIC DNA]</scope>
    <source>
        <strain evidence="9">cv. HFTH1</strain>
        <tissue evidence="8">Young leaf</tissue>
    </source>
</reference>
<evidence type="ECO:0000256" key="6">
    <source>
        <dbReference type="ARBA" id="ARBA00023157"/>
    </source>
</evidence>
<evidence type="ECO:0000256" key="1">
    <source>
        <dbReference type="ARBA" id="ARBA00004613"/>
    </source>
</evidence>